<comment type="caution">
    <text evidence="1">The sequence shown here is derived from an EMBL/GenBank/DDBJ whole genome shotgun (WGS) entry which is preliminary data.</text>
</comment>
<proteinExistence type="predicted"/>
<accession>A0A916ZAJ3</accession>
<dbReference type="RefSeq" id="WP_188995744.1">
    <property type="nucleotide sequence ID" value="NZ_BMHP01000003.1"/>
</dbReference>
<protein>
    <submittedName>
        <fullName evidence="1">Uncharacterized protein</fullName>
    </submittedName>
</protein>
<reference evidence="1" key="2">
    <citation type="submission" date="2020-09" db="EMBL/GenBank/DDBJ databases">
        <authorList>
            <person name="Sun Q."/>
            <person name="Zhou Y."/>
        </authorList>
    </citation>
    <scope>NUCLEOTIDE SEQUENCE</scope>
    <source>
        <strain evidence="1">CGMCC 1.15178</strain>
    </source>
</reference>
<dbReference type="AlphaFoldDB" id="A0A916ZAJ3"/>
<evidence type="ECO:0000313" key="2">
    <source>
        <dbReference type="Proteomes" id="UP000612456"/>
    </source>
</evidence>
<dbReference type="EMBL" id="BMHP01000003">
    <property type="protein sequence ID" value="GGD84404.1"/>
    <property type="molecule type" value="Genomic_DNA"/>
</dbReference>
<reference evidence="1" key="1">
    <citation type="journal article" date="2014" name="Int. J. Syst. Evol. Microbiol.">
        <title>Complete genome sequence of Corynebacterium casei LMG S-19264T (=DSM 44701T), isolated from a smear-ripened cheese.</title>
        <authorList>
            <consortium name="US DOE Joint Genome Institute (JGI-PGF)"/>
            <person name="Walter F."/>
            <person name="Albersmeier A."/>
            <person name="Kalinowski J."/>
            <person name="Ruckert C."/>
        </authorList>
    </citation>
    <scope>NUCLEOTIDE SEQUENCE</scope>
    <source>
        <strain evidence="1">CGMCC 1.15178</strain>
    </source>
</reference>
<keyword evidence="2" id="KW-1185">Reference proteome</keyword>
<evidence type="ECO:0000313" key="1">
    <source>
        <dbReference type="EMBL" id="GGD84404.1"/>
    </source>
</evidence>
<sequence length="157" mass="17953">MLERSLVTLEEMILEAELFQSVYPDLIGEIDRGEVAHGKLNEFQLMQAVAHAKNGLGVLSFERRQVINAVFDTFISIYRKDGRGIAERWAKQSFGCYSSSEMMKSEDMSDIVSKIDELSRIIQGKESELLQLYRELNMLQRYLAQEQGLQPNSSLDV</sequence>
<gene>
    <name evidence="1" type="ORF">GCM10010911_48380</name>
</gene>
<dbReference type="Proteomes" id="UP000612456">
    <property type="component" value="Unassembled WGS sequence"/>
</dbReference>
<organism evidence="1 2">
    <name type="scientific">Paenibacillus nasutitermitis</name>
    <dbReference type="NCBI Taxonomy" id="1652958"/>
    <lineage>
        <taxon>Bacteria</taxon>
        <taxon>Bacillati</taxon>
        <taxon>Bacillota</taxon>
        <taxon>Bacilli</taxon>
        <taxon>Bacillales</taxon>
        <taxon>Paenibacillaceae</taxon>
        <taxon>Paenibacillus</taxon>
    </lineage>
</organism>
<name>A0A916ZAJ3_9BACL</name>